<feature type="coiled-coil region" evidence="1">
    <location>
        <begin position="153"/>
        <end position="195"/>
    </location>
</feature>
<dbReference type="EMBL" id="DYTV01000102">
    <property type="protein sequence ID" value="HJH11575.1"/>
    <property type="molecule type" value="Genomic_DNA"/>
</dbReference>
<reference evidence="2" key="2">
    <citation type="submission" date="2021-09" db="EMBL/GenBank/DDBJ databases">
        <authorList>
            <person name="Gilroy R."/>
        </authorList>
    </citation>
    <scope>NUCLEOTIDE SEQUENCE</scope>
    <source>
        <strain evidence="2">CHK160-4876</strain>
    </source>
</reference>
<dbReference type="Proteomes" id="UP000700212">
    <property type="component" value="Unassembled WGS sequence"/>
</dbReference>
<sequence length="269" mass="29941">MKRMLILVLLLVGCSNDEAYHTALQKGLDEVASDAYQKAEVAFELALEEKPKDTYAQALLTQVKALQEALSAFKNVQYDEAKRAAEQVTAITNGADSLVKRANALIEEVEGEQQQQQKRAQAIDQVNDLIAKKQYNEAKESLVALEGDSSEEVQQLTKQVDDALANIEKQKQQAAQAEKERLAQIEQQRQEAIERERQAFTGERAAEIALSHYGSEDTGATYIDELLPNEFGSYYQVTLYSKSMRAQGGSGTLMHVKVYQDGTIEEVGY</sequence>
<gene>
    <name evidence="2" type="ORF">K8V30_07845</name>
</gene>
<proteinExistence type="predicted"/>
<accession>A0A921NBY4</accession>
<evidence type="ECO:0000313" key="2">
    <source>
        <dbReference type="EMBL" id="HJH11575.1"/>
    </source>
</evidence>
<organism evidence="2 3">
    <name type="scientific">Metalysinibacillus jejuensis</name>
    <dbReference type="NCBI Taxonomy" id="914327"/>
    <lineage>
        <taxon>Bacteria</taxon>
        <taxon>Bacillati</taxon>
        <taxon>Bacillota</taxon>
        <taxon>Bacilli</taxon>
        <taxon>Bacillales</taxon>
        <taxon>Caryophanaceae</taxon>
        <taxon>Metalysinibacillus</taxon>
    </lineage>
</organism>
<name>A0A921NBY4_9BACL</name>
<comment type="caution">
    <text evidence="2">The sequence shown here is derived from an EMBL/GenBank/DDBJ whole genome shotgun (WGS) entry which is preliminary data.</text>
</comment>
<evidence type="ECO:0000256" key="1">
    <source>
        <dbReference type="SAM" id="Coils"/>
    </source>
</evidence>
<protein>
    <submittedName>
        <fullName evidence="2">Uncharacterized protein</fullName>
    </submittedName>
</protein>
<keyword evidence="1" id="KW-0175">Coiled coil</keyword>
<evidence type="ECO:0000313" key="3">
    <source>
        <dbReference type="Proteomes" id="UP000700212"/>
    </source>
</evidence>
<dbReference type="AlphaFoldDB" id="A0A921NBY4"/>
<reference evidence="2" key="1">
    <citation type="journal article" date="2021" name="PeerJ">
        <title>Extensive microbial diversity within the chicken gut microbiome revealed by metagenomics and culture.</title>
        <authorList>
            <person name="Gilroy R."/>
            <person name="Ravi A."/>
            <person name="Getino M."/>
            <person name="Pursley I."/>
            <person name="Horton D.L."/>
            <person name="Alikhan N.F."/>
            <person name="Baker D."/>
            <person name="Gharbi K."/>
            <person name="Hall N."/>
            <person name="Watson M."/>
            <person name="Adriaenssens E.M."/>
            <person name="Foster-Nyarko E."/>
            <person name="Jarju S."/>
            <person name="Secka A."/>
            <person name="Antonio M."/>
            <person name="Oren A."/>
            <person name="Chaudhuri R.R."/>
            <person name="La Ragione R."/>
            <person name="Hildebrand F."/>
            <person name="Pallen M.J."/>
        </authorList>
    </citation>
    <scope>NUCLEOTIDE SEQUENCE</scope>
    <source>
        <strain evidence="2">CHK160-4876</strain>
    </source>
</reference>